<dbReference type="EMBL" id="BT085176">
    <property type="protein sequence ID" value="ACR35529.1"/>
    <property type="molecule type" value="mRNA"/>
</dbReference>
<dbReference type="HOGENOM" id="CLU_2018567_0_0_1"/>
<protein>
    <submittedName>
        <fullName evidence="2">Uncharacterized protein</fullName>
    </submittedName>
</protein>
<dbReference type="EMBL" id="BT084122">
    <property type="protein sequence ID" value="ACR34475.1"/>
    <property type="molecule type" value="mRNA"/>
</dbReference>
<dbReference type="AlphaFoldDB" id="C4IZX5"/>
<reference evidence="2" key="2">
    <citation type="submission" date="2012-06" db="EMBL/GenBank/DDBJ databases">
        <authorList>
            <person name="Yu Y."/>
            <person name="Currie J."/>
            <person name="Lomeli R."/>
            <person name="Angelova A."/>
            <person name="Collura K."/>
            <person name="Wissotski M."/>
            <person name="Campos D."/>
            <person name="Kudrna D."/>
            <person name="Golser W."/>
            <person name="Ashely E."/>
            <person name="Descour A."/>
            <person name="Fernandes J."/>
            <person name="Soderlund C."/>
            <person name="Walbot V."/>
        </authorList>
    </citation>
    <scope>NUCLEOTIDE SEQUENCE</scope>
    <source>
        <strain evidence="2">B73</strain>
    </source>
</reference>
<sequence>MSIHKSNQDVICHTFKLQVCRGFLKSARIRGASLLHITDVPMKPTSSFAMSISISYLFVSARTTATPPLILLFASCFRREPCESPCGDGVGRPTAASMGHHRRTSSPPSSAYTTRRRPHRPRR</sequence>
<accession>C4IZX5</accession>
<evidence type="ECO:0000313" key="2">
    <source>
        <dbReference type="EMBL" id="ACR34475.1"/>
    </source>
</evidence>
<reference evidence="2" key="1">
    <citation type="journal article" date="2009" name="PLoS Genet.">
        <title>Sequencing, mapping, and analysis of 27,455 maize full-length cDNAs.</title>
        <authorList>
            <person name="Soderlund C."/>
            <person name="Descour A."/>
            <person name="Kudrna D."/>
            <person name="Bomhoff M."/>
            <person name="Boyd L."/>
            <person name="Currie J."/>
            <person name="Angelova A."/>
            <person name="Collura K."/>
            <person name="Wissotski M."/>
            <person name="Ashley E."/>
            <person name="Morrow D."/>
            <person name="Fernandes J."/>
            <person name="Walbot V."/>
            <person name="Yu Y."/>
        </authorList>
    </citation>
    <scope>NUCLEOTIDE SEQUENCE</scope>
    <source>
        <strain evidence="2">B73</strain>
    </source>
</reference>
<name>C4IZX5_MAIZE</name>
<proteinExistence type="evidence at transcript level"/>
<evidence type="ECO:0000256" key="1">
    <source>
        <dbReference type="SAM" id="MobiDB-lite"/>
    </source>
</evidence>
<feature type="compositionally biased region" description="Basic residues" evidence="1">
    <location>
        <begin position="114"/>
        <end position="123"/>
    </location>
</feature>
<organism evidence="2">
    <name type="scientific">Zea mays</name>
    <name type="common">Maize</name>
    <dbReference type="NCBI Taxonomy" id="4577"/>
    <lineage>
        <taxon>Eukaryota</taxon>
        <taxon>Viridiplantae</taxon>
        <taxon>Streptophyta</taxon>
        <taxon>Embryophyta</taxon>
        <taxon>Tracheophyta</taxon>
        <taxon>Spermatophyta</taxon>
        <taxon>Magnoliopsida</taxon>
        <taxon>Liliopsida</taxon>
        <taxon>Poales</taxon>
        <taxon>Poaceae</taxon>
        <taxon>PACMAD clade</taxon>
        <taxon>Panicoideae</taxon>
        <taxon>Andropogonodae</taxon>
        <taxon>Andropogoneae</taxon>
        <taxon>Tripsacinae</taxon>
        <taxon>Zea</taxon>
    </lineage>
</organism>
<feature type="region of interest" description="Disordered" evidence="1">
    <location>
        <begin position="83"/>
        <end position="123"/>
    </location>
</feature>